<name>W4QHQ1_9BACI</name>
<dbReference type="Proteomes" id="UP000018895">
    <property type="component" value="Unassembled WGS sequence"/>
</dbReference>
<protein>
    <recommendedName>
        <fullName evidence="5">Integral membrane protein CcmA</fullName>
    </recommendedName>
</protein>
<evidence type="ECO:0000313" key="3">
    <source>
        <dbReference type="EMBL" id="GAE31407.1"/>
    </source>
</evidence>
<dbReference type="AlphaFoldDB" id="W4QHQ1"/>
<dbReference type="Pfam" id="PF04519">
    <property type="entry name" value="Bactofilin"/>
    <property type="match status" value="1"/>
</dbReference>
<dbReference type="STRING" id="1236971.JCM9152_2874"/>
<reference evidence="3" key="1">
    <citation type="journal article" date="2014" name="Genome Announc.">
        <title>Draft Genome Sequences of Three Alkaliphilic Bacillus Strains, Bacillus wakoensis JCM 9140T, Bacillus akibai JCM 9157T, and Bacillus hemicellulosilyticus JCM 9152T.</title>
        <authorList>
            <person name="Yuki M."/>
            <person name="Oshima K."/>
            <person name="Suda W."/>
            <person name="Oshida Y."/>
            <person name="Kitamura K."/>
            <person name="Iida T."/>
            <person name="Hattori M."/>
            <person name="Ohkuma M."/>
        </authorList>
    </citation>
    <scope>NUCLEOTIDE SEQUENCE [LARGE SCALE GENOMIC DNA]</scope>
    <source>
        <strain evidence="3">JCM 9152</strain>
    </source>
</reference>
<evidence type="ECO:0000256" key="1">
    <source>
        <dbReference type="ARBA" id="ARBA00044755"/>
    </source>
</evidence>
<dbReference type="InterPro" id="IPR007607">
    <property type="entry name" value="BacA/B"/>
</dbReference>
<dbReference type="EMBL" id="BAUU01000019">
    <property type="protein sequence ID" value="GAE31407.1"/>
    <property type="molecule type" value="Genomic_DNA"/>
</dbReference>
<comment type="caution">
    <text evidence="3">The sequence shown here is derived from an EMBL/GenBank/DDBJ whole genome shotgun (WGS) entry which is preliminary data.</text>
</comment>
<organism evidence="3 4">
    <name type="scientific">Halalkalibacter hemicellulosilyticusJCM 9152</name>
    <dbReference type="NCBI Taxonomy" id="1236971"/>
    <lineage>
        <taxon>Bacteria</taxon>
        <taxon>Bacillati</taxon>
        <taxon>Bacillota</taxon>
        <taxon>Bacilli</taxon>
        <taxon>Bacillales</taxon>
        <taxon>Bacillaceae</taxon>
        <taxon>Halalkalibacter</taxon>
    </lineage>
</organism>
<accession>W4QHQ1</accession>
<keyword evidence="4" id="KW-1185">Reference proteome</keyword>
<feature type="compositionally biased region" description="Basic and acidic residues" evidence="2">
    <location>
        <begin position="118"/>
        <end position="132"/>
    </location>
</feature>
<gene>
    <name evidence="3" type="ORF">JCM9152_2874</name>
</gene>
<dbReference type="RefSeq" id="WP_035345009.1">
    <property type="nucleotide sequence ID" value="NZ_BAUU01000019.1"/>
</dbReference>
<sequence>MFKNDKTKVFDTVIGADTTIEGTIKTQTSLRVEGKILGGVECEGDVIVGKDGLVEPSISARNVIIAGTIKGKLHATEKLQIQAGGSFSGKAQMNGMIIEDGARFNGESQMNENNEPTPLEKKDQSEKIEVAE</sequence>
<feature type="region of interest" description="Disordered" evidence="2">
    <location>
        <begin position="100"/>
        <end position="132"/>
    </location>
</feature>
<dbReference type="PANTHER" id="PTHR35024:SF4">
    <property type="entry name" value="POLYMER-FORMING CYTOSKELETAL PROTEIN"/>
    <property type="match status" value="1"/>
</dbReference>
<evidence type="ECO:0008006" key="5">
    <source>
        <dbReference type="Google" id="ProtNLM"/>
    </source>
</evidence>
<dbReference type="OrthoDB" id="9789407at2"/>
<evidence type="ECO:0000313" key="4">
    <source>
        <dbReference type="Proteomes" id="UP000018895"/>
    </source>
</evidence>
<proteinExistence type="inferred from homology"/>
<evidence type="ECO:0000256" key="2">
    <source>
        <dbReference type="SAM" id="MobiDB-lite"/>
    </source>
</evidence>
<feature type="compositionally biased region" description="Polar residues" evidence="2">
    <location>
        <begin position="106"/>
        <end position="116"/>
    </location>
</feature>
<dbReference type="PANTHER" id="PTHR35024">
    <property type="entry name" value="HYPOTHETICAL CYTOSOLIC PROTEIN"/>
    <property type="match status" value="1"/>
</dbReference>
<comment type="similarity">
    <text evidence="1">Belongs to the bactofilin family.</text>
</comment>